<accession>A0A9P4NWU4</accession>
<dbReference type="PANTHER" id="PTHR48022">
    <property type="entry name" value="PLASTIDIC GLUCOSE TRANSPORTER 4"/>
    <property type="match status" value="1"/>
</dbReference>
<dbReference type="InterPro" id="IPR050360">
    <property type="entry name" value="MFS_Sugar_Transporters"/>
</dbReference>
<dbReference type="Gene3D" id="1.20.1250.20">
    <property type="entry name" value="MFS general substrate transporter like domains"/>
    <property type="match status" value="1"/>
</dbReference>
<evidence type="ECO:0000256" key="1">
    <source>
        <dbReference type="ARBA" id="ARBA00004141"/>
    </source>
</evidence>
<evidence type="ECO:0000256" key="4">
    <source>
        <dbReference type="ARBA" id="ARBA00022692"/>
    </source>
</evidence>
<sequence length="528" mass="58274">MGKLEDEHDQLSHNISDGTPSKGTIVVDAIHGDEARDATNAEHNMTLWEGCKMYPAAIAWSMFFSLGTTMTAFDPQLLGNLYATPAFQRDFGYLYKGDYIISAPWQTGLGMGNPLGQVIGAFFAAYPLDWYGRKKTFGGCVALTGAFIFIQFFARSLPVLLAGELLGGLVLGAFPIIAPTYASEVCPIALRGVLTSYVNLSFVMGQLIANGVIAGTSKLDTHWAYSAPFAAQWFWVAVILIGLPFAPESPWWLARKGRIEDAKKALTKLASKGVDIKPTLAIIIETGRLEYELETGSSYMDTFKKINRRRTEISVGVYTIQNLSGIYMLGYTALFYQIAGLSVQKSFDMSVAFLAAGFVGVLFSWILLVRFGRRRIYNTGLAMMAIIMILVGILDCLPNYTNRPGIAWAQASLLMLWNFCFDFSIGPVCYVLISEVSATTVRAKTIAVATAVQAVFAIVTSVAIPYIINPDQANLRGKIGFFFGGLSALSLVWSWFRLPETKGRTYEELDIMFSRGVRTREFKKYRIE</sequence>
<dbReference type="GO" id="GO:0016020">
    <property type="term" value="C:membrane"/>
    <property type="evidence" value="ECO:0007669"/>
    <property type="project" value="UniProtKB-SubCell"/>
</dbReference>
<keyword evidence="11" id="KW-0762">Sugar transport</keyword>
<proteinExistence type="inferred from homology"/>
<evidence type="ECO:0000256" key="5">
    <source>
        <dbReference type="ARBA" id="ARBA00022989"/>
    </source>
</evidence>
<organism evidence="11 12">
    <name type="scientific">Tothia fuscella</name>
    <dbReference type="NCBI Taxonomy" id="1048955"/>
    <lineage>
        <taxon>Eukaryota</taxon>
        <taxon>Fungi</taxon>
        <taxon>Dikarya</taxon>
        <taxon>Ascomycota</taxon>
        <taxon>Pezizomycotina</taxon>
        <taxon>Dothideomycetes</taxon>
        <taxon>Pleosporomycetidae</taxon>
        <taxon>Venturiales</taxon>
        <taxon>Cylindrosympodiaceae</taxon>
        <taxon>Tothia</taxon>
    </lineage>
</organism>
<evidence type="ECO:0000259" key="10">
    <source>
        <dbReference type="PROSITE" id="PS50850"/>
    </source>
</evidence>
<feature type="transmembrane region" description="Helical" evidence="9">
    <location>
        <begin position="194"/>
        <end position="213"/>
    </location>
</feature>
<dbReference type="EMBL" id="MU007019">
    <property type="protein sequence ID" value="KAF2433825.1"/>
    <property type="molecule type" value="Genomic_DNA"/>
</dbReference>
<feature type="domain" description="Major facilitator superfamily (MFS) profile" evidence="10">
    <location>
        <begin position="60"/>
        <end position="502"/>
    </location>
</feature>
<evidence type="ECO:0000256" key="9">
    <source>
        <dbReference type="SAM" id="Phobius"/>
    </source>
</evidence>
<feature type="transmembrane region" description="Helical" evidence="9">
    <location>
        <begin position="351"/>
        <end position="369"/>
    </location>
</feature>
<protein>
    <submittedName>
        <fullName evidence="11">Sugar transporter</fullName>
    </submittedName>
</protein>
<dbReference type="InterPro" id="IPR036259">
    <property type="entry name" value="MFS_trans_sf"/>
</dbReference>
<dbReference type="NCBIfam" id="TIGR00879">
    <property type="entry name" value="SP"/>
    <property type="match status" value="1"/>
</dbReference>
<feature type="transmembrane region" description="Helical" evidence="9">
    <location>
        <begin position="136"/>
        <end position="154"/>
    </location>
</feature>
<feature type="region of interest" description="Disordered" evidence="8">
    <location>
        <begin position="1"/>
        <end position="23"/>
    </location>
</feature>
<feature type="compositionally biased region" description="Polar residues" evidence="8">
    <location>
        <begin position="12"/>
        <end position="22"/>
    </location>
</feature>
<comment type="caution">
    <text evidence="11">The sequence shown here is derived from an EMBL/GenBank/DDBJ whole genome shotgun (WGS) entry which is preliminary data.</text>
</comment>
<dbReference type="PROSITE" id="PS50850">
    <property type="entry name" value="MFS"/>
    <property type="match status" value="1"/>
</dbReference>
<keyword evidence="6 9" id="KW-0472">Membrane</keyword>
<feature type="transmembrane region" description="Helical" evidence="9">
    <location>
        <begin position="414"/>
        <end position="433"/>
    </location>
</feature>
<keyword evidence="5 9" id="KW-1133">Transmembrane helix</keyword>
<evidence type="ECO:0000256" key="6">
    <source>
        <dbReference type="ARBA" id="ARBA00023136"/>
    </source>
</evidence>
<dbReference type="PROSITE" id="PS00216">
    <property type="entry name" value="SUGAR_TRANSPORT_1"/>
    <property type="match status" value="1"/>
</dbReference>
<evidence type="ECO:0000256" key="2">
    <source>
        <dbReference type="ARBA" id="ARBA00010992"/>
    </source>
</evidence>
<dbReference type="GO" id="GO:0005351">
    <property type="term" value="F:carbohydrate:proton symporter activity"/>
    <property type="evidence" value="ECO:0007669"/>
    <property type="project" value="TreeGrafter"/>
</dbReference>
<reference evidence="11" key="1">
    <citation type="journal article" date="2020" name="Stud. Mycol.">
        <title>101 Dothideomycetes genomes: a test case for predicting lifestyles and emergence of pathogens.</title>
        <authorList>
            <person name="Haridas S."/>
            <person name="Albert R."/>
            <person name="Binder M."/>
            <person name="Bloem J."/>
            <person name="Labutti K."/>
            <person name="Salamov A."/>
            <person name="Andreopoulos B."/>
            <person name="Baker S."/>
            <person name="Barry K."/>
            <person name="Bills G."/>
            <person name="Bluhm B."/>
            <person name="Cannon C."/>
            <person name="Castanera R."/>
            <person name="Culley D."/>
            <person name="Daum C."/>
            <person name="Ezra D."/>
            <person name="Gonzalez J."/>
            <person name="Henrissat B."/>
            <person name="Kuo A."/>
            <person name="Liang C."/>
            <person name="Lipzen A."/>
            <person name="Lutzoni F."/>
            <person name="Magnuson J."/>
            <person name="Mondo S."/>
            <person name="Nolan M."/>
            <person name="Ohm R."/>
            <person name="Pangilinan J."/>
            <person name="Park H.-J."/>
            <person name="Ramirez L."/>
            <person name="Alfaro M."/>
            <person name="Sun H."/>
            <person name="Tritt A."/>
            <person name="Yoshinaga Y."/>
            <person name="Zwiers L.-H."/>
            <person name="Turgeon B."/>
            <person name="Goodwin S."/>
            <person name="Spatafora J."/>
            <person name="Crous P."/>
            <person name="Grigoriev I."/>
        </authorList>
    </citation>
    <scope>NUCLEOTIDE SEQUENCE</scope>
    <source>
        <strain evidence="11">CBS 130266</strain>
    </source>
</reference>
<dbReference type="OrthoDB" id="6612291at2759"/>
<dbReference type="InterPro" id="IPR005829">
    <property type="entry name" value="Sugar_transporter_CS"/>
</dbReference>
<evidence type="ECO:0000313" key="12">
    <source>
        <dbReference type="Proteomes" id="UP000800235"/>
    </source>
</evidence>
<dbReference type="Pfam" id="PF00083">
    <property type="entry name" value="Sugar_tr"/>
    <property type="match status" value="1"/>
</dbReference>
<feature type="transmembrane region" description="Helical" evidence="9">
    <location>
        <begin position="160"/>
        <end position="182"/>
    </location>
</feature>
<feature type="transmembrane region" description="Helical" evidence="9">
    <location>
        <begin position="445"/>
        <end position="467"/>
    </location>
</feature>
<dbReference type="AlphaFoldDB" id="A0A9P4NWU4"/>
<gene>
    <name evidence="11" type="ORF">EJ08DRAFT_628532</name>
</gene>
<dbReference type="SUPFAM" id="SSF103473">
    <property type="entry name" value="MFS general substrate transporter"/>
    <property type="match status" value="1"/>
</dbReference>
<name>A0A9P4NWU4_9PEZI</name>
<feature type="compositionally biased region" description="Basic and acidic residues" evidence="8">
    <location>
        <begin position="1"/>
        <end position="11"/>
    </location>
</feature>
<keyword evidence="4 9" id="KW-0812">Transmembrane</keyword>
<dbReference type="InterPro" id="IPR003663">
    <property type="entry name" value="Sugar/inositol_transpt"/>
</dbReference>
<keyword evidence="3 7" id="KW-0813">Transport</keyword>
<dbReference type="FunFam" id="1.20.1250.20:FF:000078">
    <property type="entry name" value="MFS maltose transporter, putative"/>
    <property type="match status" value="1"/>
</dbReference>
<comment type="similarity">
    <text evidence="2 7">Belongs to the major facilitator superfamily. Sugar transporter (TC 2.A.1.1) family.</text>
</comment>
<comment type="subcellular location">
    <subcellularLocation>
        <location evidence="1">Membrane</location>
        <topology evidence="1">Multi-pass membrane protein</topology>
    </subcellularLocation>
</comment>
<feature type="transmembrane region" description="Helical" evidence="9">
    <location>
        <begin position="233"/>
        <end position="254"/>
    </location>
</feature>
<feature type="transmembrane region" description="Helical" evidence="9">
    <location>
        <begin position="479"/>
        <end position="496"/>
    </location>
</feature>
<keyword evidence="12" id="KW-1185">Reference proteome</keyword>
<dbReference type="Proteomes" id="UP000800235">
    <property type="component" value="Unassembled WGS sequence"/>
</dbReference>
<evidence type="ECO:0000256" key="8">
    <source>
        <dbReference type="SAM" id="MobiDB-lite"/>
    </source>
</evidence>
<dbReference type="InterPro" id="IPR005828">
    <property type="entry name" value="MFS_sugar_transport-like"/>
</dbReference>
<evidence type="ECO:0000256" key="3">
    <source>
        <dbReference type="ARBA" id="ARBA00022448"/>
    </source>
</evidence>
<evidence type="ECO:0000256" key="7">
    <source>
        <dbReference type="RuleBase" id="RU003346"/>
    </source>
</evidence>
<feature type="transmembrane region" description="Helical" evidence="9">
    <location>
        <begin position="315"/>
        <end position="339"/>
    </location>
</feature>
<feature type="transmembrane region" description="Helical" evidence="9">
    <location>
        <begin position="376"/>
        <end position="394"/>
    </location>
</feature>
<evidence type="ECO:0000313" key="11">
    <source>
        <dbReference type="EMBL" id="KAF2433825.1"/>
    </source>
</evidence>
<dbReference type="PANTHER" id="PTHR48022:SF83">
    <property type="entry name" value="MAJOR FACILITATOR SUPERFAMILY (MFS) PROFILE DOMAIN-CONTAINING PROTEIN"/>
    <property type="match status" value="1"/>
</dbReference>
<dbReference type="InterPro" id="IPR020846">
    <property type="entry name" value="MFS_dom"/>
</dbReference>